<dbReference type="AlphaFoldDB" id="A0A1Y1WGK7"/>
<evidence type="ECO:0000256" key="1">
    <source>
        <dbReference type="SAM" id="MobiDB-lite"/>
    </source>
</evidence>
<feature type="region of interest" description="Disordered" evidence="1">
    <location>
        <begin position="225"/>
        <end position="249"/>
    </location>
</feature>
<reference evidence="2 3" key="1">
    <citation type="submission" date="2016-07" db="EMBL/GenBank/DDBJ databases">
        <title>Pervasive Adenine N6-methylation of Active Genes in Fungi.</title>
        <authorList>
            <consortium name="DOE Joint Genome Institute"/>
            <person name="Mondo S.J."/>
            <person name="Dannebaum R.O."/>
            <person name="Kuo R.C."/>
            <person name="Labutti K."/>
            <person name="Haridas S."/>
            <person name="Kuo A."/>
            <person name="Salamov A."/>
            <person name="Ahrendt S.R."/>
            <person name="Lipzen A."/>
            <person name="Sullivan W."/>
            <person name="Andreopoulos W.B."/>
            <person name="Clum A."/>
            <person name="Lindquist E."/>
            <person name="Daum C."/>
            <person name="Ramamoorthy G.K."/>
            <person name="Gryganskyi A."/>
            <person name="Culley D."/>
            <person name="Magnuson J.K."/>
            <person name="James T.Y."/>
            <person name="O'Malley M.A."/>
            <person name="Stajich J.E."/>
            <person name="Spatafora J.W."/>
            <person name="Visel A."/>
            <person name="Grigoriev I.V."/>
        </authorList>
    </citation>
    <scope>NUCLEOTIDE SEQUENCE [LARGE SCALE GENOMIC DNA]</scope>
    <source>
        <strain evidence="2 3">ATCC 12442</strain>
    </source>
</reference>
<organism evidence="2 3">
    <name type="scientific">Linderina pennispora</name>
    <dbReference type="NCBI Taxonomy" id="61395"/>
    <lineage>
        <taxon>Eukaryota</taxon>
        <taxon>Fungi</taxon>
        <taxon>Fungi incertae sedis</taxon>
        <taxon>Zoopagomycota</taxon>
        <taxon>Kickxellomycotina</taxon>
        <taxon>Kickxellomycetes</taxon>
        <taxon>Kickxellales</taxon>
        <taxon>Kickxellaceae</taxon>
        <taxon>Linderina</taxon>
    </lineage>
</organism>
<dbReference type="GeneID" id="63799771"/>
<dbReference type="OrthoDB" id="5580935at2759"/>
<gene>
    <name evidence="2" type="ORF">DL89DRAFT_112535</name>
</gene>
<protein>
    <submittedName>
        <fullName evidence="2">Uncharacterized protein</fullName>
    </submittedName>
</protein>
<feature type="compositionally biased region" description="Basic and acidic residues" evidence="1">
    <location>
        <begin position="197"/>
        <end position="207"/>
    </location>
</feature>
<name>A0A1Y1WGK7_9FUNG</name>
<keyword evidence="3" id="KW-1185">Reference proteome</keyword>
<dbReference type="RefSeq" id="XP_040745790.1">
    <property type="nucleotide sequence ID" value="XM_040883123.1"/>
</dbReference>
<dbReference type="Proteomes" id="UP000193922">
    <property type="component" value="Unassembled WGS sequence"/>
</dbReference>
<dbReference type="EMBL" id="MCFD01000003">
    <property type="protein sequence ID" value="ORX72366.1"/>
    <property type="molecule type" value="Genomic_DNA"/>
</dbReference>
<evidence type="ECO:0000313" key="2">
    <source>
        <dbReference type="EMBL" id="ORX72366.1"/>
    </source>
</evidence>
<feature type="region of interest" description="Disordered" evidence="1">
    <location>
        <begin position="175"/>
        <end position="208"/>
    </location>
</feature>
<sequence>MLTGVHFDSANTASSSSSFDQHSDTVCPDYSSELELPHRPGASQLKFEPTITARSSSGTVGTAVREQEMVDLLSRAHAWRLESQCASLRPQQQRMLELGDILHKASRLTSHRLTNQDYTPPALQRMERLERVASDLDEMSEQDRRVEQRTFMTSVRSREMFLVGIAGKLGRVDGKTALEPRNCPYPASDEESESEQALDRQRAVHPRDHMRRFVQKSIERLNGIGRPLDDQRFVSPVKQSSAWHHSGPH</sequence>
<proteinExistence type="predicted"/>
<comment type="caution">
    <text evidence="2">The sequence shown here is derived from an EMBL/GenBank/DDBJ whole genome shotgun (WGS) entry which is preliminary data.</text>
</comment>
<feature type="region of interest" description="Disordered" evidence="1">
    <location>
        <begin position="1"/>
        <end position="43"/>
    </location>
</feature>
<accession>A0A1Y1WGK7</accession>
<evidence type="ECO:0000313" key="3">
    <source>
        <dbReference type="Proteomes" id="UP000193922"/>
    </source>
</evidence>